<feature type="domain" description="Acyltransferase 3" evidence="2">
    <location>
        <begin position="15"/>
        <end position="310"/>
    </location>
</feature>
<keyword evidence="1" id="KW-1133">Transmembrane helix</keyword>
<feature type="transmembrane region" description="Helical" evidence="1">
    <location>
        <begin position="41"/>
        <end position="59"/>
    </location>
</feature>
<evidence type="ECO:0000256" key="1">
    <source>
        <dbReference type="SAM" id="Phobius"/>
    </source>
</evidence>
<keyword evidence="1" id="KW-0472">Membrane</keyword>
<dbReference type="eggNOG" id="COG1835">
    <property type="taxonomic scope" value="Bacteria"/>
</dbReference>
<feature type="transmembrane region" description="Helical" evidence="1">
    <location>
        <begin position="103"/>
        <end position="121"/>
    </location>
</feature>
<feature type="transmembrane region" description="Helical" evidence="1">
    <location>
        <begin position="292"/>
        <end position="313"/>
    </location>
</feature>
<dbReference type="InterPro" id="IPR050879">
    <property type="entry name" value="Acyltransferase_3"/>
</dbReference>
<evidence type="ECO:0000313" key="3">
    <source>
        <dbReference type="EMBL" id="CDN47792.1"/>
    </source>
</evidence>
<dbReference type="EMBL" id="HG938353">
    <property type="protein sequence ID" value="CDN47792.1"/>
    <property type="molecule type" value="Genomic_DNA"/>
</dbReference>
<dbReference type="Proteomes" id="UP000028181">
    <property type="component" value="Chromosome I"/>
</dbReference>
<sequence length="339" mass="37778">MIQSQPHEETGKHLDYLDGWRGIAVIFVIVGHFWLDDFKPGFSTFGVDLFFVLSGRLMSEILFVKRAELPTFFFRRFSRIYPALFAFVVITTLAFQGSEISHGPVAALLALTFTLNYAMVYTHPVALLDHLWSLCVEEHAYILLAGVAFLSRRRLFPVGALIIALGAAATLNGLIRTELGASVLYTHWRSDVSVAGIFIAGGLWLLLRKRQAPWWVSPLALLIAVVAKMAPFQVLSFGLSTTMLALSITTIDSAAPVFRKILSAKLLTYAGLWSFSLYLWQQPFYKLYREGAAPTPLLLLAAVLVALVSFYLVEKPSRTALNRFFQNRVEKVVTAGRTA</sequence>
<dbReference type="GO" id="GO:0016020">
    <property type="term" value="C:membrane"/>
    <property type="evidence" value="ECO:0007669"/>
    <property type="project" value="TreeGrafter"/>
</dbReference>
<accession>A0A068SNE0</accession>
<name>A0A068SNE0_NEOGA</name>
<protein>
    <submittedName>
        <fullName evidence="3">Acyltransferase 3</fullName>
    </submittedName>
</protein>
<feature type="transmembrane region" description="Helical" evidence="1">
    <location>
        <begin position="155"/>
        <end position="175"/>
    </location>
</feature>
<gene>
    <name evidence="3" type="ORF">RG540_CH16200</name>
</gene>
<dbReference type="GeneID" id="24256234"/>
<feature type="transmembrane region" description="Helical" evidence="1">
    <location>
        <begin position="187"/>
        <end position="207"/>
    </location>
</feature>
<evidence type="ECO:0000313" key="4">
    <source>
        <dbReference type="Proteomes" id="UP000028181"/>
    </source>
</evidence>
<dbReference type="GO" id="GO:0016747">
    <property type="term" value="F:acyltransferase activity, transferring groups other than amino-acyl groups"/>
    <property type="evidence" value="ECO:0007669"/>
    <property type="project" value="InterPro"/>
</dbReference>
<feature type="transmembrane region" description="Helical" evidence="1">
    <location>
        <begin position="80"/>
        <end position="97"/>
    </location>
</feature>
<dbReference type="Pfam" id="PF01757">
    <property type="entry name" value="Acyl_transf_3"/>
    <property type="match status" value="1"/>
</dbReference>
<dbReference type="AlphaFoldDB" id="A0A068SNE0"/>
<evidence type="ECO:0000259" key="2">
    <source>
        <dbReference type="Pfam" id="PF01757"/>
    </source>
</evidence>
<dbReference type="PANTHER" id="PTHR23028:SF53">
    <property type="entry name" value="ACYL_TRANSF_3 DOMAIN-CONTAINING PROTEIN"/>
    <property type="match status" value="1"/>
</dbReference>
<dbReference type="KEGG" id="ngg:RG540_CH16200"/>
<reference evidence="4" key="1">
    <citation type="journal article" date="2014" name="BMC Genomics">
        <title>Genome sequencing of two Neorhizobium galegae strains reveals a noeT gene responsible for the unusual acetylation of the nodulation factors.</title>
        <authorList>
            <person name="Osterman J."/>
            <person name="Marsh J."/>
            <person name="Laine P.K."/>
            <person name="Zeng Z."/>
            <person name="Alatalo E."/>
            <person name="Sullivan J.T."/>
            <person name="Young J.P."/>
            <person name="Thomas-Oates J."/>
            <person name="Paulin L."/>
            <person name="Lindstrom K."/>
        </authorList>
    </citation>
    <scope>NUCLEOTIDE SEQUENCE [LARGE SCALE GENOMIC DNA]</scope>
    <source>
        <strain evidence="4">HAMBI 540</strain>
    </source>
</reference>
<dbReference type="GO" id="GO:0000271">
    <property type="term" value="P:polysaccharide biosynthetic process"/>
    <property type="evidence" value="ECO:0007669"/>
    <property type="project" value="TreeGrafter"/>
</dbReference>
<feature type="transmembrane region" description="Helical" evidence="1">
    <location>
        <begin position="214"/>
        <end position="231"/>
    </location>
</feature>
<feature type="transmembrane region" description="Helical" evidence="1">
    <location>
        <begin position="20"/>
        <end position="35"/>
    </location>
</feature>
<keyword evidence="1" id="KW-0812">Transmembrane</keyword>
<dbReference type="HOGENOM" id="CLU_005679_1_2_5"/>
<keyword evidence="4" id="KW-1185">Reference proteome</keyword>
<keyword evidence="3" id="KW-0012">Acyltransferase</keyword>
<dbReference type="PANTHER" id="PTHR23028">
    <property type="entry name" value="ACETYLTRANSFERASE"/>
    <property type="match status" value="1"/>
</dbReference>
<organism evidence="3 4">
    <name type="scientific">Neorhizobium galegae bv. orientalis str. HAMBI 540</name>
    <dbReference type="NCBI Taxonomy" id="1028800"/>
    <lineage>
        <taxon>Bacteria</taxon>
        <taxon>Pseudomonadati</taxon>
        <taxon>Pseudomonadota</taxon>
        <taxon>Alphaproteobacteria</taxon>
        <taxon>Hyphomicrobiales</taxon>
        <taxon>Rhizobiaceae</taxon>
        <taxon>Rhizobium/Agrobacterium group</taxon>
        <taxon>Neorhizobium</taxon>
    </lineage>
</organism>
<keyword evidence="3" id="KW-0808">Transferase</keyword>
<dbReference type="OrthoDB" id="9796461at2"/>
<dbReference type="PATRIC" id="fig|1028800.3.peg.1628"/>
<dbReference type="RefSeq" id="WP_051909280.1">
    <property type="nucleotide sequence ID" value="NZ_HG938353.1"/>
</dbReference>
<dbReference type="InterPro" id="IPR002656">
    <property type="entry name" value="Acyl_transf_3_dom"/>
</dbReference>
<proteinExistence type="predicted"/>